<dbReference type="Pfam" id="PF00931">
    <property type="entry name" value="NB-ARC"/>
    <property type="match status" value="1"/>
</dbReference>
<evidence type="ECO:0000259" key="4">
    <source>
        <dbReference type="Pfam" id="PF00931"/>
    </source>
</evidence>
<dbReference type="Gene3D" id="3.40.50.300">
    <property type="entry name" value="P-loop containing nucleotide triphosphate hydrolases"/>
    <property type="match status" value="1"/>
</dbReference>
<comment type="caution">
    <text evidence="8">The sequence shown here is derived from an EMBL/GenBank/DDBJ whole genome shotgun (WGS) entry which is preliminary data.</text>
</comment>
<dbReference type="Pfam" id="PF17908">
    <property type="entry name" value="APAF1_C"/>
    <property type="match status" value="1"/>
</dbReference>
<dbReference type="PANTHER" id="PTHR22845:SF5">
    <property type="entry name" value="APOPTOTIC PROTEASE-ACTIVATING FACTOR 1"/>
    <property type="match status" value="1"/>
</dbReference>
<dbReference type="OrthoDB" id="5621943at2"/>
<dbReference type="Proteomes" id="UP000276103">
    <property type="component" value="Unassembled WGS sequence"/>
</dbReference>
<keyword evidence="3" id="KW-0677">Repeat</keyword>
<feature type="domain" description="APAF-1 helical" evidence="5">
    <location>
        <begin position="506"/>
        <end position="601"/>
    </location>
</feature>
<evidence type="ECO:0000259" key="5">
    <source>
        <dbReference type="Pfam" id="PF17908"/>
    </source>
</evidence>
<accession>A0A3S1C453</accession>
<dbReference type="Pfam" id="PF21296">
    <property type="entry name" value="WHD_APAF1"/>
    <property type="match status" value="1"/>
</dbReference>
<keyword evidence="2" id="KW-0053">Apoptosis</keyword>
<evidence type="ECO:0000259" key="6">
    <source>
        <dbReference type="Pfam" id="PF19959"/>
    </source>
</evidence>
<dbReference type="Gene3D" id="1.10.8.430">
    <property type="entry name" value="Helical domain of apoptotic protease-activating factors"/>
    <property type="match status" value="1"/>
</dbReference>
<dbReference type="GO" id="GO:0043531">
    <property type="term" value="F:ADP binding"/>
    <property type="evidence" value="ECO:0007669"/>
    <property type="project" value="InterPro"/>
</dbReference>
<dbReference type="InterPro" id="IPR048975">
    <property type="entry name" value="WHD_APAF1"/>
</dbReference>
<evidence type="ECO:0000313" key="8">
    <source>
        <dbReference type="EMBL" id="RUS99856.1"/>
    </source>
</evidence>
<dbReference type="Gene3D" id="1.25.40.370">
    <property type="match status" value="1"/>
</dbReference>
<dbReference type="AlphaFoldDB" id="A0A3S1C453"/>
<feature type="domain" description="Effector-associated" evidence="6">
    <location>
        <begin position="38"/>
        <end position="147"/>
    </location>
</feature>
<keyword evidence="9" id="KW-1185">Reference proteome</keyword>
<dbReference type="Gene3D" id="1.25.40.10">
    <property type="entry name" value="Tetratricopeptide repeat domain"/>
    <property type="match status" value="3"/>
</dbReference>
<evidence type="ECO:0000256" key="1">
    <source>
        <dbReference type="ARBA" id="ARBA00022574"/>
    </source>
</evidence>
<dbReference type="PANTHER" id="PTHR22845">
    <property type="entry name" value="APOPTOTIC PROTEASE-ACTIVATING FACTOR 1"/>
    <property type="match status" value="1"/>
</dbReference>
<keyword evidence="1" id="KW-0853">WD repeat</keyword>
<evidence type="ECO:0000313" key="9">
    <source>
        <dbReference type="Proteomes" id="UP000276103"/>
    </source>
</evidence>
<dbReference type="SUPFAM" id="SSF48452">
    <property type="entry name" value="TPR-like"/>
    <property type="match status" value="2"/>
</dbReference>
<evidence type="ECO:0000256" key="2">
    <source>
        <dbReference type="ARBA" id="ARBA00022703"/>
    </source>
</evidence>
<proteinExistence type="predicted"/>
<reference evidence="8 9" key="1">
    <citation type="journal article" date="2019" name="Genome Biol. Evol.">
        <title>Day and night: Metabolic profiles and evolutionary relationships of six axenic non-marine cyanobacteria.</title>
        <authorList>
            <person name="Will S.E."/>
            <person name="Henke P."/>
            <person name="Boedeker C."/>
            <person name="Huang S."/>
            <person name="Brinkmann H."/>
            <person name="Rohde M."/>
            <person name="Jarek M."/>
            <person name="Friedl T."/>
            <person name="Seufert S."/>
            <person name="Schumacher M."/>
            <person name="Overmann J."/>
            <person name="Neumann-Schaal M."/>
            <person name="Petersen J."/>
        </authorList>
    </citation>
    <scope>NUCLEOTIDE SEQUENCE [LARGE SCALE GENOMIC DNA]</scope>
    <source>
        <strain evidence="8 9">SAG 1403-4b</strain>
    </source>
</reference>
<dbReference type="InterPro" id="IPR011990">
    <property type="entry name" value="TPR-like_helical_dom_sf"/>
</dbReference>
<dbReference type="EMBL" id="RSCM01000001">
    <property type="protein sequence ID" value="RUS99856.1"/>
    <property type="molecule type" value="Genomic_DNA"/>
</dbReference>
<dbReference type="InterPro" id="IPR041452">
    <property type="entry name" value="APAF1_C"/>
</dbReference>
<dbReference type="InterPro" id="IPR002182">
    <property type="entry name" value="NB-ARC"/>
</dbReference>
<dbReference type="InterPro" id="IPR027417">
    <property type="entry name" value="P-loop_NTPase"/>
</dbReference>
<gene>
    <name evidence="8" type="ORF">DSM107003_04400</name>
</gene>
<organism evidence="8 9">
    <name type="scientific">Trichormus variabilis SAG 1403-4b</name>
    <dbReference type="NCBI Taxonomy" id="447716"/>
    <lineage>
        <taxon>Bacteria</taxon>
        <taxon>Bacillati</taxon>
        <taxon>Cyanobacteriota</taxon>
        <taxon>Cyanophyceae</taxon>
        <taxon>Nostocales</taxon>
        <taxon>Nostocaceae</taxon>
        <taxon>Trichormus</taxon>
    </lineage>
</organism>
<sequence>MYNQEYRVWELVYLWEFPNFFTKNYYTQFMPKVSWSHAVKQRTSRFLEELLSYVLNYRDDLPIQHRWEDECSDRPKLIIDTKIRFLIEIGKLEKDDHFYEIKNRLKDLDIYEDRRFHKKGKDHWHFGLTLWSKDKQKNLREFDKLWESQRPEKSKKSDNHQTKSKILGKLSQVPQQPLNFLPRPDELNKIKSLLLENENQRVAVTGISHRIGLQGMGGIGKSVLVAVLAHDEEVRSVFPDGILWVTLGQQPSLTLRQSDLAKMLGDSSQIFQDVQQGKVYLGELLANKTCLLIIDDVWETKDAQAFNVLGQRCKMLITTRDIKVLEEVGTVNHQVNVLTVPESLALLALWAKQHPETLPPEVNQIVEECGKLPLALAMIGAMLKDKPDRWENVLYKLRNADLEKIKYQFPDYSYPNLLKAIQVSVEALEPDLQKRYLDFAVFPEDTPIPEVVLQTFWESEGLDKFDTQDVIDLLVERSLIRRDEQNCLTLHDLQYDYVRKQAGDLSILHNRLLTAYKKHCSQGWHTGINDGYFFQNLAYHLKESGRKDELYRLLTQSPDWMEAKYIACIGDAGYVADLELAINDFTDSLKPEQLVILVQLHTARQIVNQRVNRYDDTDLKTLVWLDREVEALNYARLRCNLCQKLKGLLSIYKALEEKGSPNLFLLKEMLELSEIIEENWNSVEYLGELAVILIKLEYKEEGIRIFTKAEEITRKTESIDEFEEALSNLVVTLAEAGLCTQAQKLILDIKNVCFKVKALSSLAVAFLQTGFDGDTNQIFNEAALIANSTNDPMRDIALVSLAVALAQVGNFNESESVAELIERDVERIEVFITLMELIAKKGDLIKAQKLINKIEQNYPLAYSKALGIWASVLVKFGHEDEAKKNFTQAKKAALAIEYSWSKKIALCHLAALLAQVGYKTEANIIFNQSVEIDVKENRRYRVDHICKLALKMANIGHQQIGDLLLIKAEEVAKNLENNGDIAYSLKSLALALHKSRNEIKARAIFHESQEFTQKIEDNVEKAWMQNYLIESLLESGHLVKAQGWRISNPIDRGITVEENSLLWMLLTQKPCIDHSSQLVLIFVEYYDEKLVLGLRH</sequence>
<protein>
    <recommendedName>
        <fullName evidence="10">NB-ARC domain-containing protein</fullName>
    </recommendedName>
</protein>
<evidence type="ECO:0000256" key="3">
    <source>
        <dbReference type="ARBA" id="ARBA00022737"/>
    </source>
</evidence>
<dbReference type="PRINTS" id="PR00364">
    <property type="entry name" value="DISEASERSIST"/>
</dbReference>
<dbReference type="InterPro" id="IPR042197">
    <property type="entry name" value="Apaf_helical"/>
</dbReference>
<dbReference type="SUPFAM" id="SSF52540">
    <property type="entry name" value="P-loop containing nucleoside triphosphate hydrolases"/>
    <property type="match status" value="1"/>
</dbReference>
<dbReference type="Pfam" id="PF19959">
    <property type="entry name" value="EAD4"/>
    <property type="match status" value="1"/>
</dbReference>
<feature type="domain" description="Apoptotic protease-activating factor 1 winged-helix" evidence="7">
    <location>
        <begin position="431"/>
        <end position="497"/>
    </location>
</feature>
<dbReference type="Gene3D" id="1.10.10.10">
    <property type="entry name" value="Winged helix-like DNA-binding domain superfamily/Winged helix DNA-binding domain"/>
    <property type="match status" value="1"/>
</dbReference>
<dbReference type="InterPro" id="IPR036388">
    <property type="entry name" value="WH-like_DNA-bd_sf"/>
</dbReference>
<evidence type="ECO:0000259" key="7">
    <source>
        <dbReference type="Pfam" id="PF21296"/>
    </source>
</evidence>
<feature type="domain" description="NB-ARC" evidence="4">
    <location>
        <begin position="186"/>
        <end position="352"/>
    </location>
</feature>
<dbReference type="InterPro" id="IPR045434">
    <property type="entry name" value="EAD4"/>
</dbReference>
<name>A0A3S1C453_ANAVA</name>
<evidence type="ECO:0008006" key="10">
    <source>
        <dbReference type="Google" id="ProtNLM"/>
    </source>
</evidence>
<dbReference type="GO" id="GO:0005829">
    <property type="term" value="C:cytosol"/>
    <property type="evidence" value="ECO:0007669"/>
    <property type="project" value="UniProtKB-ARBA"/>
</dbReference>